<dbReference type="Pfam" id="PF01565">
    <property type="entry name" value="FAD_binding_4"/>
    <property type="match status" value="1"/>
</dbReference>
<dbReference type="RefSeq" id="WP_146959648.1">
    <property type="nucleotide sequence ID" value="NZ_CP042467.1"/>
</dbReference>
<evidence type="ECO:0000313" key="2">
    <source>
        <dbReference type="EMBL" id="QED27796.1"/>
    </source>
</evidence>
<evidence type="ECO:0000313" key="3">
    <source>
        <dbReference type="Proteomes" id="UP000321595"/>
    </source>
</evidence>
<dbReference type="AlphaFoldDB" id="A0A5B8XVN2"/>
<dbReference type="OrthoDB" id="8522822at2"/>
<evidence type="ECO:0000259" key="1">
    <source>
        <dbReference type="PROSITE" id="PS51387"/>
    </source>
</evidence>
<dbReference type="InterPro" id="IPR016166">
    <property type="entry name" value="FAD-bd_PCMH"/>
</dbReference>
<keyword evidence="3" id="KW-1185">Reference proteome</keyword>
<protein>
    <submittedName>
        <fullName evidence="2">FAD-binding oxidoreductase</fullName>
    </submittedName>
</protein>
<dbReference type="SUPFAM" id="SSF56176">
    <property type="entry name" value="FAD-binding/transporter-associated domain-like"/>
    <property type="match status" value="1"/>
</dbReference>
<dbReference type="InterPro" id="IPR036318">
    <property type="entry name" value="FAD-bd_PCMH-like_sf"/>
</dbReference>
<feature type="domain" description="FAD-binding PCMH-type" evidence="1">
    <location>
        <begin position="16"/>
        <end position="192"/>
    </location>
</feature>
<accession>A0A5B8XVN2</accession>
<dbReference type="Gene3D" id="3.30.465.10">
    <property type="match status" value="1"/>
</dbReference>
<gene>
    <name evidence="2" type="ORF">FRD01_11235</name>
</gene>
<dbReference type="GO" id="GO:0071949">
    <property type="term" value="F:FAD binding"/>
    <property type="evidence" value="ECO:0007669"/>
    <property type="project" value="InterPro"/>
</dbReference>
<reference evidence="2 3" key="1">
    <citation type="submission" date="2019-08" db="EMBL/GenBank/DDBJ databases">
        <authorList>
            <person name="Liang Q."/>
        </authorList>
    </citation>
    <scope>NUCLEOTIDE SEQUENCE [LARGE SCALE GENOMIC DNA]</scope>
    <source>
        <strain evidence="2 3">V1718</strain>
    </source>
</reference>
<sequence>MKSKKRFAKTFYSKRHLPTPRAEYWPENAGELRDAFRESKDAPLLLVGDGQHLRPSVIGERSFDVVRTENIADVISVDRESKLIRVECGIRWQALQSAAEERGLSMERTRLYPSTSTIGGLLARHEACHKELWDGDLRGFMVALTSVSPGQRDYQYLAAPRKASGPDFRWLYAGSEGLVGAIVDASFVAWKPSDARLWRFENVDAEQMLDIWRQLLDAGLRVSWAHWDGTLSISAHGLERVLKVCDSLVESLGGRADGGAEEVRQVRAELEANHPERRECPSATRTVKITTSLQHLSMVCDEVGPEAESLQIMDLTRHRGSVFVTYPKGHVGAELPSAIANLVLDAHVVANDEAVHWPHWAQHLKHELDPKRILAMGP</sequence>
<dbReference type="EMBL" id="CP042467">
    <property type="protein sequence ID" value="QED27796.1"/>
    <property type="molecule type" value="Genomic_DNA"/>
</dbReference>
<dbReference type="PANTHER" id="PTHR11748">
    <property type="entry name" value="D-LACTATE DEHYDROGENASE"/>
    <property type="match status" value="1"/>
</dbReference>
<dbReference type="InterPro" id="IPR016169">
    <property type="entry name" value="FAD-bd_PCMH_sub2"/>
</dbReference>
<dbReference type="KEGG" id="bbae:FRD01_11235"/>
<organism evidence="2 3">
    <name type="scientific">Microvenator marinus</name>
    <dbReference type="NCBI Taxonomy" id="2600177"/>
    <lineage>
        <taxon>Bacteria</taxon>
        <taxon>Deltaproteobacteria</taxon>
        <taxon>Bradymonadales</taxon>
        <taxon>Microvenatoraceae</taxon>
        <taxon>Microvenator</taxon>
    </lineage>
</organism>
<name>A0A5B8XVN2_9DELT</name>
<dbReference type="InterPro" id="IPR006094">
    <property type="entry name" value="Oxid_FAD_bind_N"/>
</dbReference>
<dbReference type="PROSITE" id="PS51387">
    <property type="entry name" value="FAD_PCMH"/>
    <property type="match status" value="1"/>
</dbReference>
<proteinExistence type="predicted"/>
<dbReference type="Proteomes" id="UP000321595">
    <property type="component" value="Chromosome"/>
</dbReference>